<evidence type="ECO:0000256" key="3">
    <source>
        <dbReference type="ARBA" id="ARBA00023002"/>
    </source>
</evidence>
<dbReference type="PANTHER" id="PTHR36117:SF3">
    <property type="entry name" value="4-HYDROXYPHENYLACETATE 3-MONOOXYGENASE-RELATED"/>
    <property type="match status" value="1"/>
</dbReference>
<dbReference type="InterPro" id="IPR024719">
    <property type="entry name" value="HpaB/PvcC/4-BUDH_C"/>
</dbReference>
<dbReference type="EMBL" id="QZKU01000128">
    <property type="protein sequence ID" value="RJP16119.1"/>
    <property type="molecule type" value="Genomic_DNA"/>
</dbReference>
<gene>
    <name evidence="7" type="ORF">C4520_19075</name>
</gene>
<evidence type="ECO:0000259" key="6">
    <source>
        <dbReference type="Pfam" id="PF11794"/>
    </source>
</evidence>
<evidence type="ECO:0000256" key="4">
    <source>
        <dbReference type="PIRSR" id="PIRSR000331-2"/>
    </source>
</evidence>
<dbReference type="Gene3D" id="1.10.3140.10">
    <property type="entry name" value="4-hydroxybutyryl-coa dehydratase, domain 1"/>
    <property type="match status" value="1"/>
</dbReference>
<dbReference type="Pfam" id="PF11794">
    <property type="entry name" value="HpaB_N"/>
    <property type="match status" value="1"/>
</dbReference>
<evidence type="ECO:0000313" key="8">
    <source>
        <dbReference type="Proteomes" id="UP000265882"/>
    </source>
</evidence>
<dbReference type="Proteomes" id="UP000265882">
    <property type="component" value="Unassembled WGS sequence"/>
</dbReference>
<dbReference type="Gene3D" id="2.40.110.10">
    <property type="entry name" value="Butyryl-CoA Dehydrogenase, subunit A, domain 2"/>
    <property type="match status" value="1"/>
</dbReference>
<proteinExistence type="predicted"/>
<comment type="caution">
    <text evidence="7">The sequence shown here is derived from an EMBL/GenBank/DDBJ whole genome shotgun (WGS) entry which is preliminary data.</text>
</comment>
<evidence type="ECO:0000256" key="2">
    <source>
        <dbReference type="ARBA" id="ARBA00022827"/>
    </source>
</evidence>
<name>A0A3A4N8Q4_ABYX5</name>
<dbReference type="InterPro" id="IPR046373">
    <property type="entry name" value="Acyl-CoA_Oxase/DH_mid-dom_sf"/>
</dbReference>
<dbReference type="SUPFAM" id="SSF47203">
    <property type="entry name" value="Acyl-CoA dehydrogenase C-terminal domain-like"/>
    <property type="match status" value="1"/>
</dbReference>
<accession>A0A3A4N8Q4</accession>
<dbReference type="Gene3D" id="1.20.140.10">
    <property type="entry name" value="Butyryl-CoA Dehydrogenase, subunit A, domain 3"/>
    <property type="match status" value="1"/>
</dbReference>
<dbReference type="SUPFAM" id="SSF56645">
    <property type="entry name" value="Acyl-CoA dehydrogenase NM domain-like"/>
    <property type="match status" value="1"/>
</dbReference>
<protein>
    <submittedName>
        <fullName evidence="7">4-hydroxybutyryl-CoA dehydratase</fullName>
    </submittedName>
</protein>
<dbReference type="InterPro" id="IPR004925">
    <property type="entry name" value="HpaB/PvcC/4-BUDH"/>
</dbReference>
<feature type="domain" description="HpaB/PvcC/4-BUDH N-terminal" evidence="6">
    <location>
        <begin position="3"/>
        <end position="274"/>
    </location>
</feature>
<dbReference type="PANTHER" id="PTHR36117">
    <property type="entry name" value="4-HYDROXYPHENYLACETATE 3-MONOOXYGENASE-RELATED"/>
    <property type="match status" value="1"/>
</dbReference>
<organism evidence="7 8">
    <name type="scientific">Abyssobacteria bacterium (strain SURF_5)</name>
    <dbReference type="NCBI Taxonomy" id="2093360"/>
    <lineage>
        <taxon>Bacteria</taxon>
        <taxon>Pseudomonadati</taxon>
        <taxon>Candidatus Hydrogenedentota</taxon>
        <taxon>Candidatus Abyssobacteria</taxon>
    </lineage>
</organism>
<dbReference type="AlphaFoldDB" id="A0A3A4N8Q4"/>
<dbReference type="Pfam" id="PF03241">
    <property type="entry name" value="HpaB"/>
    <property type="match status" value="1"/>
</dbReference>
<reference evidence="7 8" key="1">
    <citation type="journal article" date="2017" name="ISME J.">
        <title>Energy and carbon metabolisms in a deep terrestrial subsurface fluid microbial community.</title>
        <authorList>
            <person name="Momper L."/>
            <person name="Jungbluth S.P."/>
            <person name="Lee M.D."/>
            <person name="Amend J.P."/>
        </authorList>
    </citation>
    <scope>NUCLEOTIDE SEQUENCE [LARGE SCALE GENOMIC DNA]</scope>
    <source>
        <strain evidence="7">SURF_5</strain>
    </source>
</reference>
<evidence type="ECO:0000256" key="1">
    <source>
        <dbReference type="ARBA" id="ARBA00022630"/>
    </source>
</evidence>
<feature type="binding site" evidence="4">
    <location>
        <position position="189"/>
    </location>
    <ligand>
        <name>FAD</name>
        <dbReference type="ChEBI" id="CHEBI:57692"/>
    </ligand>
</feature>
<evidence type="ECO:0000259" key="5">
    <source>
        <dbReference type="Pfam" id="PF03241"/>
    </source>
</evidence>
<dbReference type="GO" id="GO:0016627">
    <property type="term" value="F:oxidoreductase activity, acting on the CH-CH group of donors"/>
    <property type="evidence" value="ECO:0007669"/>
    <property type="project" value="InterPro"/>
</dbReference>
<dbReference type="InterPro" id="IPR036250">
    <property type="entry name" value="AcylCo_DH-like_C"/>
</dbReference>
<dbReference type="PIRSF" id="PIRSF000331">
    <property type="entry name" value="HpaA_HpaB"/>
    <property type="match status" value="1"/>
</dbReference>
<keyword evidence="1" id="KW-0285">Flavoprotein</keyword>
<keyword evidence="3" id="KW-0560">Oxidoreductase</keyword>
<sequence>MMTSKEYMESLRSMRTKVYAFGEKIEDVVSHPATAPHVRCAAMTYGLAHSADGKPLLTAQSHLTGDTINRFLHIHQSAADLITKVKMLRFLSQKTGSCYQRCVGFDGINAVYSTTYEIDSAKSTDYHQRFIEYLKQMQRKDLMICGAMTDSKGNRSLPPHQQPDPDVFVHVTERRKDGIVIRGSKQHQTGAVNSHEVLLMPTIALREPDKDFAVCCAVPADAPGVTMVFGRQANDYRKLFNERTDMGNPAFGIVGGEAIVILEDVFVPWERVFMCGEYEFAGMLVERFAAFHRQNYGACKGGVSDIIIGATALAAEMNGVEKASHVRDKLVEMMHLTETLYCCSIACSCEGTQTKSGSYLVDPLLANICKHNVTRLIYEIGRLSHDIAGGLIATIPSEKDFRNEEIGDLLRKHYAASSPASADDRVRVCRLIENMTAGTALVESMHGAGSPQAQRVMIYRQGNLEQKKNLARVLCGIK</sequence>
<dbReference type="InterPro" id="IPR009100">
    <property type="entry name" value="AcylCoA_DH/oxidase_NM_dom_sf"/>
</dbReference>
<keyword evidence="2 4" id="KW-0274">FAD</keyword>
<dbReference type="InterPro" id="IPR024674">
    <property type="entry name" value="HpaB/PvcC/4-BUDH_N"/>
</dbReference>
<evidence type="ECO:0000313" key="7">
    <source>
        <dbReference type="EMBL" id="RJP16119.1"/>
    </source>
</evidence>
<feature type="domain" description="HpaB/PvcC/4-BUDH C-terminal" evidence="5">
    <location>
        <begin position="281"/>
        <end position="475"/>
    </location>
</feature>